<evidence type="ECO:0000259" key="1">
    <source>
        <dbReference type="Pfam" id="PF23234"/>
    </source>
</evidence>
<dbReference type="InterPro" id="IPR055367">
    <property type="entry name" value="WH4_Lhr"/>
</dbReference>
<sequence>AEGRRRVIPTSVAPITFFVREDADWMIPRREGSEASTVGLSPDAVAVQLYLRQRGASFFTDIVRDTGKLKSEVETALWELVAAGLLTADGFDNLRALIDPKRRAGQGSGRSSRPRHSAGRWSLLYSGEIHDRNRALEAICWMLLRRYGIIFRELLTRETILPKWRELLITLRRLEDRGEVRGGRFVSNFLGEQFALPVAVDSLRAARSRKTAGELMIVSAADPLNLVGIIVPGERVPANSGKAVVFRDGVAVPSEELTNVVRMPLAR</sequence>
<evidence type="ECO:0000313" key="3">
    <source>
        <dbReference type="Proteomes" id="UP000567293"/>
    </source>
</evidence>
<keyword evidence="2" id="KW-0378">Hydrolase</keyword>
<dbReference type="Pfam" id="PF23234">
    <property type="entry name" value="WHD_4th_Lhr"/>
    <property type="match status" value="1"/>
</dbReference>
<keyword evidence="2" id="KW-0547">Nucleotide-binding</keyword>
<protein>
    <submittedName>
        <fullName evidence="2">DEAD/DEAH box helicase</fullName>
    </submittedName>
</protein>
<comment type="caution">
    <text evidence="2">The sequence shown here is derived from an EMBL/GenBank/DDBJ whole genome shotgun (WGS) entry which is preliminary data.</text>
</comment>
<dbReference type="Proteomes" id="UP000567293">
    <property type="component" value="Unassembled WGS sequence"/>
</dbReference>
<reference evidence="2" key="1">
    <citation type="submission" date="2020-06" db="EMBL/GenBank/DDBJ databases">
        <title>Legume-microbial interactions unlock mineral nutrients during tropical forest succession.</title>
        <authorList>
            <person name="Epihov D.Z."/>
        </authorList>
    </citation>
    <scope>NUCLEOTIDE SEQUENCE [LARGE SCALE GENOMIC DNA]</scope>
    <source>
        <strain evidence="2">Pan2503</strain>
    </source>
</reference>
<feature type="non-terminal residue" evidence="2">
    <location>
        <position position="1"/>
    </location>
</feature>
<gene>
    <name evidence="2" type="ORF">HRJ53_18020</name>
</gene>
<keyword evidence="2" id="KW-0067">ATP-binding</keyword>
<organism evidence="2 3">
    <name type="scientific">Candidatus Acidiferrum panamense</name>
    <dbReference type="NCBI Taxonomy" id="2741543"/>
    <lineage>
        <taxon>Bacteria</taxon>
        <taxon>Pseudomonadati</taxon>
        <taxon>Acidobacteriota</taxon>
        <taxon>Terriglobia</taxon>
        <taxon>Candidatus Acidiferrales</taxon>
        <taxon>Candidatus Acidiferrum</taxon>
    </lineage>
</organism>
<name>A0A7V8SYM8_9BACT</name>
<dbReference type="AlphaFoldDB" id="A0A7V8SYM8"/>
<proteinExistence type="predicted"/>
<evidence type="ECO:0000313" key="2">
    <source>
        <dbReference type="EMBL" id="MBA0086882.1"/>
    </source>
</evidence>
<dbReference type="EMBL" id="JACDQQ010001724">
    <property type="protein sequence ID" value="MBA0086882.1"/>
    <property type="molecule type" value="Genomic_DNA"/>
</dbReference>
<accession>A0A7V8SYM8</accession>
<dbReference type="GO" id="GO:0004386">
    <property type="term" value="F:helicase activity"/>
    <property type="evidence" value="ECO:0007669"/>
    <property type="project" value="UniProtKB-KW"/>
</dbReference>
<keyword evidence="2" id="KW-0347">Helicase</keyword>
<keyword evidence="3" id="KW-1185">Reference proteome</keyword>
<feature type="domain" description="Large helicase-related protein winged-helix" evidence="1">
    <location>
        <begin position="131"/>
        <end position="213"/>
    </location>
</feature>